<organism evidence="2 4">
    <name type="scientific">Methylobacterium oxalidis</name>
    <dbReference type="NCBI Taxonomy" id="944322"/>
    <lineage>
        <taxon>Bacteria</taxon>
        <taxon>Pseudomonadati</taxon>
        <taxon>Pseudomonadota</taxon>
        <taxon>Alphaproteobacteria</taxon>
        <taxon>Hyphomicrobiales</taxon>
        <taxon>Methylobacteriaceae</taxon>
        <taxon>Methylobacterium</taxon>
    </lineage>
</organism>
<reference evidence="2 4" key="3">
    <citation type="submission" date="2019-07" db="EMBL/GenBank/DDBJ databases">
        <title>Whole genome shotgun sequence of Methylobacterium oxalidis NBRC 107715.</title>
        <authorList>
            <person name="Hosoyama A."/>
            <person name="Uohara A."/>
            <person name="Ohji S."/>
            <person name="Ichikawa N."/>
        </authorList>
    </citation>
    <scope>NUCLEOTIDE SEQUENCE [LARGE SCALE GENOMIC DNA]</scope>
    <source>
        <strain evidence="2 4">NBRC 107715</strain>
    </source>
</reference>
<dbReference type="Proteomes" id="UP000321960">
    <property type="component" value="Unassembled WGS sequence"/>
</dbReference>
<comment type="caution">
    <text evidence="2">The sequence shown here is derived from an EMBL/GenBank/DDBJ whole genome shotgun (WGS) entry which is preliminary data.</text>
</comment>
<feature type="chain" id="PRO_5021913783" description="DUF1795 domain-containing protein" evidence="1">
    <location>
        <begin position="17"/>
        <end position="158"/>
    </location>
</feature>
<evidence type="ECO:0000313" key="2">
    <source>
        <dbReference type="EMBL" id="GEP04895.1"/>
    </source>
</evidence>
<dbReference type="Proteomes" id="UP001156856">
    <property type="component" value="Unassembled WGS sequence"/>
</dbReference>
<dbReference type="AlphaFoldDB" id="A0A512J4K4"/>
<dbReference type="EMBL" id="BSPK01000109">
    <property type="protein sequence ID" value="GLS67026.1"/>
    <property type="molecule type" value="Genomic_DNA"/>
</dbReference>
<accession>A0A512J4K4</accession>
<feature type="signal peptide" evidence="1">
    <location>
        <begin position="1"/>
        <end position="16"/>
    </location>
</feature>
<keyword evidence="5" id="KW-1185">Reference proteome</keyword>
<reference evidence="3" key="4">
    <citation type="submission" date="2023-01" db="EMBL/GenBank/DDBJ databases">
        <title>Draft genome sequence of Methylobacterium oxalidis strain NBRC 107715.</title>
        <authorList>
            <person name="Sun Q."/>
            <person name="Mori K."/>
        </authorList>
    </citation>
    <scope>NUCLEOTIDE SEQUENCE</scope>
    <source>
        <strain evidence="3">NBRC 107715</strain>
    </source>
</reference>
<reference evidence="3" key="1">
    <citation type="journal article" date="2014" name="Int. J. Syst. Evol. Microbiol.">
        <title>Complete genome of a new Firmicutes species belonging to the dominant human colonic microbiota ('Ruminococcus bicirculans') reveals two chromosomes and a selective capacity to utilize plant glucans.</title>
        <authorList>
            <consortium name="NISC Comparative Sequencing Program"/>
            <person name="Wegmann U."/>
            <person name="Louis P."/>
            <person name="Goesmann A."/>
            <person name="Henrissat B."/>
            <person name="Duncan S.H."/>
            <person name="Flint H.J."/>
        </authorList>
    </citation>
    <scope>NUCLEOTIDE SEQUENCE</scope>
    <source>
        <strain evidence="3">NBRC 107715</strain>
    </source>
</reference>
<evidence type="ECO:0000313" key="4">
    <source>
        <dbReference type="Proteomes" id="UP000321960"/>
    </source>
</evidence>
<evidence type="ECO:0000256" key="1">
    <source>
        <dbReference type="SAM" id="SignalP"/>
    </source>
</evidence>
<evidence type="ECO:0008006" key="6">
    <source>
        <dbReference type="Google" id="ProtNLM"/>
    </source>
</evidence>
<gene>
    <name evidence="3" type="ORF">GCM10007888_54090</name>
    <name evidence="2" type="ORF">MOX02_29330</name>
</gene>
<keyword evidence="1" id="KW-0732">Signal</keyword>
<sequence>MFGALLCAVLALPAEARNFAVPPKNPTITVVVPDNWKVREIDFGFSARSPGEDVVFYVEYASKKKLDAMLETNRAWMRENEIDDSVKPIEKEMDFNGLSGTVLRYDTRDANGKTLVDFVLLSGGENQVIMLTLWGSEEERAAHKAEISAIMNSVRPIR</sequence>
<evidence type="ECO:0000313" key="3">
    <source>
        <dbReference type="EMBL" id="GLS67026.1"/>
    </source>
</evidence>
<reference evidence="5" key="2">
    <citation type="journal article" date="2019" name="Int. J. Syst. Evol. Microbiol.">
        <title>The Global Catalogue of Microorganisms (GCM) 10K type strain sequencing project: providing services to taxonomists for standard genome sequencing and annotation.</title>
        <authorList>
            <consortium name="The Broad Institute Genomics Platform"/>
            <consortium name="The Broad Institute Genome Sequencing Center for Infectious Disease"/>
            <person name="Wu L."/>
            <person name="Ma J."/>
        </authorList>
    </citation>
    <scope>NUCLEOTIDE SEQUENCE [LARGE SCALE GENOMIC DNA]</scope>
    <source>
        <strain evidence="5">NBRC 107715</strain>
    </source>
</reference>
<protein>
    <recommendedName>
        <fullName evidence="6">DUF1795 domain-containing protein</fullName>
    </recommendedName>
</protein>
<evidence type="ECO:0000313" key="5">
    <source>
        <dbReference type="Proteomes" id="UP001156856"/>
    </source>
</evidence>
<name>A0A512J4K4_9HYPH</name>
<dbReference type="EMBL" id="BJZU01000055">
    <property type="protein sequence ID" value="GEP04895.1"/>
    <property type="molecule type" value="Genomic_DNA"/>
</dbReference>
<proteinExistence type="predicted"/>